<name>A0ABR4KUF9_9EURO</name>
<sequence>MAALQHDGVDFIPDEITETDVEAALVVSYNAASLGLVLRSTGGYDWLQLVRAPESPAHGAELAQHNEPREHWYQVQNLLESVIDDEPINHALLLGSHAKDPDLLSALKEVLLNRHDNIMPSVLDRYMSPDSGLRQGKDRLLFHRARAAATTARFGMEEITNYYWCMPKWWTR</sequence>
<evidence type="ECO:0000313" key="1">
    <source>
        <dbReference type="EMBL" id="KAL2855924.1"/>
    </source>
</evidence>
<dbReference type="Proteomes" id="UP001610446">
    <property type="component" value="Unassembled WGS sequence"/>
</dbReference>
<proteinExistence type="predicted"/>
<reference evidence="1 2" key="1">
    <citation type="submission" date="2024-07" db="EMBL/GenBank/DDBJ databases">
        <title>Section-level genome sequencing and comparative genomics of Aspergillus sections Usti and Cavernicolus.</title>
        <authorList>
            <consortium name="Lawrence Berkeley National Laboratory"/>
            <person name="Nybo J.L."/>
            <person name="Vesth T.C."/>
            <person name="Theobald S."/>
            <person name="Frisvad J.C."/>
            <person name="Larsen T.O."/>
            <person name="Kjaerboelling I."/>
            <person name="Rothschild-Mancinelli K."/>
            <person name="Lyhne E.K."/>
            <person name="Kogle M.E."/>
            <person name="Barry K."/>
            <person name="Clum A."/>
            <person name="Na H."/>
            <person name="Ledsgaard L."/>
            <person name="Lin J."/>
            <person name="Lipzen A."/>
            <person name="Kuo A."/>
            <person name="Riley R."/>
            <person name="Mondo S."/>
            <person name="Labutti K."/>
            <person name="Haridas S."/>
            <person name="Pangalinan J."/>
            <person name="Salamov A.A."/>
            <person name="Simmons B.A."/>
            <person name="Magnuson J.K."/>
            <person name="Chen J."/>
            <person name="Drula E."/>
            <person name="Henrissat B."/>
            <person name="Wiebenga A."/>
            <person name="Lubbers R.J."/>
            <person name="Gomes A.C."/>
            <person name="Makela M.R."/>
            <person name="Stajich J."/>
            <person name="Grigoriev I.V."/>
            <person name="Mortensen U.H."/>
            <person name="De Vries R.P."/>
            <person name="Baker S.E."/>
            <person name="Andersen M.R."/>
        </authorList>
    </citation>
    <scope>NUCLEOTIDE SEQUENCE [LARGE SCALE GENOMIC DNA]</scope>
    <source>
        <strain evidence="1 2">CBS 123904</strain>
    </source>
</reference>
<comment type="caution">
    <text evidence="1">The sequence shown here is derived from an EMBL/GenBank/DDBJ whole genome shotgun (WGS) entry which is preliminary data.</text>
</comment>
<gene>
    <name evidence="1" type="ORF">BJY01DRAFT_243103</name>
</gene>
<protein>
    <submittedName>
        <fullName evidence="1">Uncharacterized protein</fullName>
    </submittedName>
</protein>
<keyword evidence="2" id="KW-1185">Reference proteome</keyword>
<dbReference type="EMBL" id="JBFXLU010000009">
    <property type="protein sequence ID" value="KAL2855924.1"/>
    <property type="molecule type" value="Genomic_DNA"/>
</dbReference>
<organism evidence="1 2">
    <name type="scientific">Aspergillus pseudoustus</name>
    <dbReference type="NCBI Taxonomy" id="1810923"/>
    <lineage>
        <taxon>Eukaryota</taxon>
        <taxon>Fungi</taxon>
        <taxon>Dikarya</taxon>
        <taxon>Ascomycota</taxon>
        <taxon>Pezizomycotina</taxon>
        <taxon>Eurotiomycetes</taxon>
        <taxon>Eurotiomycetidae</taxon>
        <taxon>Eurotiales</taxon>
        <taxon>Aspergillaceae</taxon>
        <taxon>Aspergillus</taxon>
        <taxon>Aspergillus subgen. Nidulantes</taxon>
    </lineage>
</organism>
<evidence type="ECO:0000313" key="2">
    <source>
        <dbReference type="Proteomes" id="UP001610446"/>
    </source>
</evidence>
<accession>A0ABR4KUF9</accession>